<comment type="caution">
    <text evidence="1">The sequence shown here is derived from an EMBL/GenBank/DDBJ whole genome shotgun (WGS) entry which is preliminary data.</text>
</comment>
<accession>B0NP65</accession>
<gene>
    <name evidence="1" type="ORF">BACSTE_01312</name>
</gene>
<name>B0NP65_BACSE</name>
<dbReference type="EMBL" id="ABFZ02000018">
    <property type="protein sequence ID" value="EDS15867.1"/>
    <property type="molecule type" value="Genomic_DNA"/>
</dbReference>
<organism evidence="1 2">
    <name type="scientific">Bacteroides stercoris ATCC 43183</name>
    <dbReference type="NCBI Taxonomy" id="449673"/>
    <lineage>
        <taxon>Bacteria</taxon>
        <taxon>Pseudomonadati</taxon>
        <taxon>Bacteroidota</taxon>
        <taxon>Bacteroidia</taxon>
        <taxon>Bacteroidales</taxon>
        <taxon>Bacteroidaceae</taxon>
        <taxon>Bacteroides</taxon>
    </lineage>
</organism>
<reference evidence="1 2" key="1">
    <citation type="submission" date="2007-11" db="EMBL/GenBank/DDBJ databases">
        <title>Draft genome sequence of Bacteroides stercoris(ATCC 43183).</title>
        <authorList>
            <person name="Sudarsanam P."/>
            <person name="Ley R."/>
            <person name="Guruge J."/>
            <person name="Turnbaugh P.J."/>
            <person name="Mahowald M."/>
            <person name="Liep D."/>
            <person name="Gordon J."/>
        </authorList>
    </citation>
    <scope>NUCLEOTIDE SEQUENCE [LARGE SCALE GENOMIC DNA]</scope>
    <source>
        <strain evidence="1 2">ATCC 43183</strain>
    </source>
</reference>
<protein>
    <submittedName>
        <fullName evidence="1">Uncharacterized protein</fullName>
    </submittedName>
</protein>
<dbReference type="AlphaFoldDB" id="B0NP65"/>
<dbReference type="Proteomes" id="UP000004713">
    <property type="component" value="Unassembled WGS sequence"/>
</dbReference>
<proteinExistence type="predicted"/>
<sequence length="229" mass="25580">MPNVPASYSIIHLSTFLVSLLKLTPILIRSYLLVYSSVFSPHPALFRIRLTIKSGSSIITKRLPSVRQKTEMLPVWNSGYDRLPPSFITFRYAREKLLINVTITFIISKTHTPVKVGNMAGNLSTTGGRHAVAYSPLRVVSPTLSIRYTVPQGGFSTLPGRCGTHCNTGSALNFRPFYLAIGLGTHRDFTANLFVVQAFATYHNRVLEQFQVVAKLQMNEFLIQILSHL</sequence>
<reference evidence="1 2" key="2">
    <citation type="submission" date="2007-11" db="EMBL/GenBank/DDBJ databases">
        <authorList>
            <person name="Fulton L."/>
            <person name="Clifton S."/>
            <person name="Fulton B."/>
            <person name="Xu J."/>
            <person name="Minx P."/>
            <person name="Pepin K.H."/>
            <person name="Johnson M."/>
            <person name="Thiruvilangam P."/>
            <person name="Bhonagiri V."/>
            <person name="Nash W.E."/>
            <person name="Mardis E.R."/>
            <person name="Wilson R.K."/>
        </authorList>
    </citation>
    <scope>NUCLEOTIDE SEQUENCE [LARGE SCALE GENOMIC DNA]</scope>
    <source>
        <strain evidence="1 2">ATCC 43183</strain>
    </source>
</reference>
<dbReference type="HOGENOM" id="CLU_1207872_0_0_10"/>
<evidence type="ECO:0000313" key="2">
    <source>
        <dbReference type="Proteomes" id="UP000004713"/>
    </source>
</evidence>
<evidence type="ECO:0000313" key="1">
    <source>
        <dbReference type="EMBL" id="EDS15867.1"/>
    </source>
</evidence>